<keyword evidence="2" id="KW-1185">Reference proteome</keyword>
<gene>
    <name evidence="1" type="ORF">COMA2_50046</name>
</gene>
<protein>
    <submittedName>
        <fullName evidence="1">Uncharacterized protein</fullName>
    </submittedName>
</protein>
<evidence type="ECO:0000313" key="2">
    <source>
        <dbReference type="Proteomes" id="UP000198736"/>
    </source>
</evidence>
<dbReference type="EMBL" id="CZPZ01000032">
    <property type="protein sequence ID" value="CUS38361.1"/>
    <property type="molecule type" value="Genomic_DNA"/>
</dbReference>
<dbReference type="AlphaFoldDB" id="A0A0S4LN34"/>
<reference evidence="2" key="1">
    <citation type="submission" date="2015-10" db="EMBL/GenBank/DDBJ databases">
        <authorList>
            <person name="Luecker S."/>
            <person name="Luecker S."/>
        </authorList>
    </citation>
    <scope>NUCLEOTIDE SEQUENCE [LARGE SCALE GENOMIC DNA]</scope>
</reference>
<dbReference type="Proteomes" id="UP000198736">
    <property type="component" value="Unassembled WGS sequence"/>
</dbReference>
<sequence length="98" mass="11176">MSDDRFAIPNYSSTALQGWFLSFIERYPPKQTSFTGGLRSSLAPQSCLTSPLRFVGNRQSHLKREAWRWLSAVAQPALMVRMADQSERDRSMFAYGVI</sequence>
<organism evidence="1 2">
    <name type="scientific">Candidatus Nitrospira nitrificans</name>
    <dbReference type="NCBI Taxonomy" id="1742973"/>
    <lineage>
        <taxon>Bacteria</taxon>
        <taxon>Pseudomonadati</taxon>
        <taxon>Nitrospirota</taxon>
        <taxon>Nitrospiria</taxon>
        <taxon>Nitrospirales</taxon>
        <taxon>Nitrospiraceae</taxon>
        <taxon>Nitrospira</taxon>
    </lineage>
</organism>
<accession>A0A0S4LN34</accession>
<proteinExistence type="predicted"/>
<name>A0A0S4LN34_9BACT</name>
<evidence type="ECO:0000313" key="1">
    <source>
        <dbReference type="EMBL" id="CUS38361.1"/>
    </source>
</evidence>